<dbReference type="EMBL" id="DF977456">
    <property type="protein sequence ID" value="GAW25677.1"/>
    <property type="molecule type" value="Genomic_DNA"/>
</dbReference>
<gene>
    <name evidence="1" type="ORF">SAMD00023353_1100160</name>
</gene>
<evidence type="ECO:0000313" key="1">
    <source>
        <dbReference type="EMBL" id="GAW25677.1"/>
    </source>
</evidence>
<protein>
    <submittedName>
        <fullName evidence="1">Uncharacterized protein</fullName>
    </submittedName>
</protein>
<evidence type="ECO:0000313" key="2">
    <source>
        <dbReference type="Proteomes" id="UP000054516"/>
    </source>
</evidence>
<dbReference type="Proteomes" id="UP000054516">
    <property type="component" value="Unassembled WGS sequence"/>
</dbReference>
<sequence length="55" mass="6060">MMRNLYVMKPLGIPHSPSSIYLAGFDTHASDGNNNISLLPIHPEPCYFDRSGGQV</sequence>
<accession>A0A1S8A6F8</accession>
<keyword evidence="2" id="KW-1185">Reference proteome</keyword>
<organism evidence="1">
    <name type="scientific">Rosellinia necatrix</name>
    <name type="common">White root-rot fungus</name>
    <dbReference type="NCBI Taxonomy" id="77044"/>
    <lineage>
        <taxon>Eukaryota</taxon>
        <taxon>Fungi</taxon>
        <taxon>Dikarya</taxon>
        <taxon>Ascomycota</taxon>
        <taxon>Pezizomycotina</taxon>
        <taxon>Sordariomycetes</taxon>
        <taxon>Xylariomycetidae</taxon>
        <taxon>Xylariales</taxon>
        <taxon>Xylariaceae</taxon>
        <taxon>Rosellinia</taxon>
    </lineage>
</organism>
<reference evidence="1" key="1">
    <citation type="submission" date="2016-03" db="EMBL/GenBank/DDBJ databases">
        <title>Draft genome sequence of Rosellinia necatrix.</title>
        <authorList>
            <person name="Kanematsu S."/>
        </authorList>
    </citation>
    <scope>NUCLEOTIDE SEQUENCE [LARGE SCALE GENOMIC DNA]</scope>
    <source>
        <strain evidence="1">W97</strain>
    </source>
</reference>
<proteinExistence type="predicted"/>
<name>A0A1S8A6F8_ROSNE</name>
<dbReference type="AlphaFoldDB" id="A0A1S8A6F8"/>